<protein>
    <submittedName>
        <fullName evidence="1">Bm1472</fullName>
    </submittedName>
</protein>
<reference evidence="1" key="1">
    <citation type="journal article" date="2007" name="Science">
        <title>Draft genome of the filarial nematode parasite Brugia malayi.</title>
        <authorList>
            <person name="Ghedin E."/>
            <person name="Wang S."/>
            <person name="Spiro D."/>
            <person name="Caler E."/>
            <person name="Zhao Q."/>
            <person name="Crabtree J."/>
            <person name="Allen J.E."/>
            <person name="Delcher A.L."/>
            <person name="Guiliano D.B."/>
            <person name="Miranda-Saavedra D."/>
            <person name="Angiuoli S.V."/>
            <person name="Creasy T."/>
            <person name="Amedeo P."/>
            <person name="Haas B."/>
            <person name="El-Sayed N.M."/>
            <person name="Wortman J.R."/>
            <person name="Feldblyum T."/>
            <person name="Tallon L."/>
            <person name="Schatz M."/>
            <person name="Shumway M."/>
            <person name="Koo H."/>
            <person name="Salzberg S.L."/>
            <person name="Schobel S."/>
            <person name="Pertea M."/>
            <person name="Pop M."/>
            <person name="White O."/>
            <person name="Barton G.J."/>
            <person name="Carlow C.K."/>
            <person name="Crawford M.J."/>
            <person name="Daub J."/>
            <person name="Dimmic M.W."/>
            <person name="Estes C.F."/>
            <person name="Foster J.M."/>
            <person name="Ganatra M."/>
            <person name="Gregory W.F."/>
            <person name="Johnson N.M."/>
            <person name="Jin J."/>
            <person name="Komuniecki R."/>
            <person name="Korf I."/>
            <person name="Kumar S."/>
            <person name="Laney S."/>
            <person name="Li B.W."/>
            <person name="Li W."/>
            <person name="Lindblom T.H."/>
            <person name="Lustigman S."/>
            <person name="Ma D."/>
            <person name="Maina C.V."/>
            <person name="Martin D.M."/>
            <person name="McCarter J.P."/>
            <person name="McReynolds L."/>
            <person name="Mitreva M."/>
            <person name="Nutman T.B."/>
            <person name="Parkinson J."/>
            <person name="Peregrin-Alvarez J.M."/>
            <person name="Poole C."/>
            <person name="Ren Q."/>
            <person name="Saunders L."/>
            <person name="Sluder A.E."/>
            <person name="Smith K."/>
            <person name="Stanke M."/>
            <person name="Unnasch T.R."/>
            <person name="Ware J."/>
            <person name="Wei A.D."/>
            <person name="Weil G."/>
            <person name="Williams D.J."/>
            <person name="Zhang Y."/>
            <person name="Williams S.A."/>
            <person name="Fraser-Liggett C."/>
            <person name="Slatko B."/>
            <person name="Blaxter M.L."/>
            <person name="Scott A.L."/>
        </authorList>
    </citation>
    <scope>NUCLEOTIDE SEQUENCE</scope>
    <source>
        <strain evidence="1">FR3</strain>
    </source>
</reference>
<dbReference type="EMBL" id="LN857009">
    <property type="protein sequence ID" value="CDP99504.1"/>
    <property type="molecule type" value="Genomic_DNA"/>
</dbReference>
<reference evidence="1" key="2">
    <citation type="submission" date="2012-12" db="EMBL/GenBank/DDBJ databases">
        <authorList>
            <person name="Gao Y.W."/>
            <person name="Fan S.T."/>
            <person name="Sun H.T."/>
            <person name="Wang Z."/>
            <person name="Gao X.L."/>
            <person name="Li Y.G."/>
            <person name="Wang T.C."/>
            <person name="Zhang K."/>
            <person name="Xu W.W."/>
            <person name="Yu Z.J."/>
            <person name="Xia X.Z."/>
        </authorList>
    </citation>
    <scope>NUCLEOTIDE SEQUENCE</scope>
    <source>
        <strain evidence="1">FR3</strain>
    </source>
</reference>
<name>A0A0J9Y0V5_BRUMA</name>
<organism evidence="1">
    <name type="scientific">Brugia malayi</name>
    <name type="common">Filarial nematode worm</name>
    <dbReference type="NCBI Taxonomy" id="6279"/>
    <lineage>
        <taxon>Eukaryota</taxon>
        <taxon>Metazoa</taxon>
        <taxon>Ecdysozoa</taxon>
        <taxon>Nematoda</taxon>
        <taxon>Chromadorea</taxon>
        <taxon>Rhabditida</taxon>
        <taxon>Spirurina</taxon>
        <taxon>Spiruromorpha</taxon>
        <taxon>Filarioidea</taxon>
        <taxon>Onchocercidae</taxon>
        <taxon>Brugia</taxon>
    </lineage>
</organism>
<accession>A0A0J9Y0V5</accession>
<evidence type="ECO:0000313" key="1">
    <source>
        <dbReference type="EMBL" id="CDP99504.1"/>
    </source>
</evidence>
<gene>
    <name evidence="1" type="ORF">Bm1472</name>
    <name evidence="1" type="ORF">BM_Bm1472</name>
</gene>
<proteinExistence type="predicted"/>
<sequence length="42" mass="4758">MCGNSSMGKCAGNQPTDVNVARKRTDKFFHQKIHFTIFTLIN</sequence>
<dbReference type="AlphaFoldDB" id="A0A0J9Y0V5"/>